<sequence>MAFEIISKMTDEVKNQMVVIWIGGISEIRRERYGRE</sequence>
<reference evidence="1 2" key="2">
    <citation type="submission" date="2007-09" db="EMBL/GenBank/DDBJ databases">
        <title>Draft genome sequence of Clostridium bolteae (ATCC BAA-613).</title>
        <authorList>
            <person name="Sudarsanam P."/>
            <person name="Ley R."/>
            <person name="Guruge J."/>
            <person name="Turnbaugh P.J."/>
            <person name="Mahowald M."/>
            <person name="Liep D."/>
            <person name="Gordon J."/>
        </authorList>
    </citation>
    <scope>NUCLEOTIDE SEQUENCE [LARGE SCALE GENOMIC DNA]</scope>
    <source>
        <strain evidence="2">ATCC BAA-613 / DSM 15670 / CCUG 46953 / JCM 12243 / WAL 16351</strain>
    </source>
</reference>
<dbReference type="PaxDb" id="411902-CLOBOL_02801"/>
<protein>
    <submittedName>
        <fullName evidence="1">Uncharacterized protein</fullName>
    </submittedName>
</protein>
<evidence type="ECO:0000313" key="2">
    <source>
        <dbReference type="Proteomes" id="UP000005396"/>
    </source>
</evidence>
<evidence type="ECO:0000313" key="1">
    <source>
        <dbReference type="EMBL" id="EDP16887.1"/>
    </source>
</evidence>
<gene>
    <name evidence="1" type="ORF">CLOBOL_02801</name>
</gene>
<dbReference type="HOGENOM" id="CLU_3355388_0_0_9"/>
<dbReference type="AlphaFoldDB" id="A8RQQ6"/>
<comment type="caution">
    <text evidence="1">The sequence shown here is derived from an EMBL/GenBank/DDBJ whole genome shotgun (WGS) entry which is preliminary data.</text>
</comment>
<accession>A8RQQ6</accession>
<proteinExistence type="predicted"/>
<reference evidence="1 2" key="1">
    <citation type="submission" date="2007-08" db="EMBL/GenBank/DDBJ databases">
        <authorList>
            <person name="Fulton L."/>
            <person name="Clifton S."/>
            <person name="Fulton B."/>
            <person name="Xu J."/>
            <person name="Minx P."/>
            <person name="Pepin K.H."/>
            <person name="Johnson M."/>
            <person name="Thiruvilangam P."/>
            <person name="Bhonagiri V."/>
            <person name="Nash W.E."/>
            <person name="Mardis E.R."/>
            <person name="Wilson R.K."/>
        </authorList>
    </citation>
    <scope>NUCLEOTIDE SEQUENCE [LARGE SCALE GENOMIC DNA]</scope>
    <source>
        <strain evidence="2">ATCC BAA-613 / DSM 15670 / CCUG 46953 / JCM 12243 / WAL 16351</strain>
    </source>
</reference>
<name>A8RQQ6_ENTBW</name>
<organism evidence="1 2">
    <name type="scientific">Enterocloster bolteae (strain ATCC BAA-613 / DSM 15670 / CCUG 46953 / JCM 12243 / WAL 16351)</name>
    <name type="common">Clostridium bolteae</name>
    <dbReference type="NCBI Taxonomy" id="411902"/>
    <lineage>
        <taxon>Bacteria</taxon>
        <taxon>Bacillati</taxon>
        <taxon>Bacillota</taxon>
        <taxon>Clostridia</taxon>
        <taxon>Lachnospirales</taxon>
        <taxon>Lachnospiraceae</taxon>
        <taxon>Enterocloster</taxon>
    </lineage>
</organism>
<dbReference type="Proteomes" id="UP000005396">
    <property type="component" value="Unassembled WGS sequence"/>
</dbReference>
<dbReference type="EMBL" id="ABCC02000026">
    <property type="protein sequence ID" value="EDP16887.1"/>
    <property type="molecule type" value="Genomic_DNA"/>
</dbReference>